<protein>
    <submittedName>
        <fullName evidence="1">Uncharacterized protein</fullName>
    </submittedName>
</protein>
<gene>
    <name evidence="1" type="ORF">SAMN05216170_2329</name>
</gene>
<sequence>MLMFPELILIDGEPAQVIEIEDKYALAESARNLYILLEGDDGKHYVGVRLSKKEYVLPDALREFYDFVRV</sequence>
<name>A0A1I0QA53_9EURY</name>
<dbReference type="Proteomes" id="UP000182125">
    <property type="component" value="Unassembled WGS sequence"/>
</dbReference>
<evidence type="ECO:0000313" key="2">
    <source>
        <dbReference type="Proteomes" id="UP000182125"/>
    </source>
</evidence>
<proteinExistence type="predicted"/>
<organism evidence="1 2">
    <name type="scientific">Thermococcus thioreducens</name>
    <dbReference type="NCBI Taxonomy" id="277988"/>
    <lineage>
        <taxon>Archaea</taxon>
        <taxon>Methanobacteriati</taxon>
        <taxon>Methanobacteriota</taxon>
        <taxon>Thermococci</taxon>
        <taxon>Thermococcales</taxon>
        <taxon>Thermococcaceae</taxon>
        <taxon>Thermococcus</taxon>
    </lineage>
</organism>
<accession>A0A1I0QA53</accession>
<evidence type="ECO:0000313" key="1">
    <source>
        <dbReference type="EMBL" id="SEW23761.1"/>
    </source>
</evidence>
<dbReference type="RefSeq" id="WP_143597843.1">
    <property type="nucleotide sequence ID" value="NZ_LIXN01000002.1"/>
</dbReference>
<dbReference type="AlphaFoldDB" id="A0A1I0QA53"/>
<dbReference type="EMBL" id="FOIW01000003">
    <property type="protein sequence ID" value="SEW23761.1"/>
    <property type="molecule type" value="Genomic_DNA"/>
</dbReference>
<reference evidence="1 2" key="1">
    <citation type="submission" date="2016-10" db="EMBL/GenBank/DDBJ databases">
        <authorList>
            <person name="de Groot N.N."/>
        </authorList>
    </citation>
    <scope>NUCLEOTIDE SEQUENCE [LARGE SCALE GENOMIC DNA]</scope>
    <source>
        <strain evidence="1 2">OGL-20</strain>
    </source>
</reference>